<feature type="domain" description="PAC" evidence="10">
    <location>
        <begin position="577"/>
        <end position="629"/>
    </location>
</feature>
<dbReference type="InterPro" id="IPR013655">
    <property type="entry name" value="PAS_fold_3"/>
</dbReference>
<dbReference type="InterPro" id="IPR004358">
    <property type="entry name" value="Sig_transdc_His_kin-like_C"/>
</dbReference>
<dbReference type="InterPro" id="IPR035965">
    <property type="entry name" value="PAS-like_dom_sf"/>
</dbReference>
<dbReference type="PROSITE" id="PS50113">
    <property type="entry name" value="PAC"/>
    <property type="match status" value="4"/>
</dbReference>
<dbReference type="SMART" id="SM00091">
    <property type="entry name" value="PAS"/>
    <property type="match status" value="5"/>
</dbReference>
<dbReference type="InterPro" id="IPR001610">
    <property type="entry name" value="PAC"/>
</dbReference>
<dbReference type="PROSITE" id="PS50110">
    <property type="entry name" value="RESPONSE_REGULATORY"/>
    <property type="match status" value="1"/>
</dbReference>
<evidence type="ECO:0000313" key="11">
    <source>
        <dbReference type="EMBL" id="AHG93833.1"/>
    </source>
</evidence>
<dbReference type="PRINTS" id="PR00344">
    <property type="entry name" value="BCTRLSENSOR"/>
</dbReference>
<dbReference type="PATRIC" id="fig|861299.3.peg.6368"/>
<dbReference type="PROSITE" id="PS50112">
    <property type="entry name" value="PAS"/>
    <property type="match status" value="3"/>
</dbReference>
<accession>W0RW81</accession>
<organism evidence="11 12">
    <name type="scientific">Gemmatirosa kalamazoonensis</name>
    <dbReference type="NCBI Taxonomy" id="861299"/>
    <lineage>
        <taxon>Bacteria</taxon>
        <taxon>Pseudomonadati</taxon>
        <taxon>Gemmatimonadota</taxon>
        <taxon>Gemmatimonadia</taxon>
        <taxon>Gemmatimonadales</taxon>
        <taxon>Gemmatimonadaceae</taxon>
        <taxon>Gemmatirosa</taxon>
    </lineage>
</organism>
<keyword evidence="3 6" id="KW-0597">Phosphoprotein</keyword>
<dbReference type="Gene3D" id="3.30.565.10">
    <property type="entry name" value="Histidine kinase-like ATPase, C-terminal domain"/>
    <property type="match status" value="1"/>
</dbReference>
<dbReference type="Proteomes" id="UP000019151">
    <property type="component" value="Plasmid 2"/>
</dbReference>
<dbReference type="InterPro" id="IPR000014">
    <property type="entry name" value="PAS"/>
</dbReference>
<evidence type="ECO:0000256" key="2">
    <source>
        <dbReference type="ARBA" id="ARBA00012438"/>
    </source>
</evidence>
<dbReference type="InterPro" id="IPR000700">
    <property type="entry name" value="PAS-assoc_C"/>
</dbReference>
<dbReference type="Pfam" id="PF00512">
    <property type="entry name" value="HisKA"/>
    <property type="match status" value="1"/>
</dbReference>
<feature type="domain" description="PAS" evidence="9">
    <location>
        <begin position="499"/>
        <end position="535"/>
    </location>
</feature>
<dbReference type="SUPFAM" id="SSF55874">
    <property type="entry name" value="ATPase domain of HSP90 chaperone/DNA topoisomerase II/histidine kinase"/>
    <property type="match status" value="1"/>
</dbReference>
<evidence type="ECO:0000256" key="6">
    <source>
        <dbReference type="PROSITE-ProRule" id="PRU00169"/>
    </source>
</evidence>
<keyword evidence="12" id="KW-1185">Reference proteome</keyword>
<dbReference type="KEGG" id="gba:J421_6298"/>
<gene>
    <name evidence="11" type="ORF">J421_6298</name>
</gene>
<protein>
    <recommendedName>
        <fullName evidence="2">histidine kinase</fullName>
        <ecNumber evidence="2">2.7.13.3</ecNumber>
    </recommendedName>
</protein>
<dbReference type="SMART" id="SM00448">
    <property type="entry name" value="REC"/>
    <property type="match status" value="1"/>
</dbReference>
<dbReference type="SMART" id="SM00086">
    <property type="entry name" value="PAC"/>
    <property type="match status" value="4"/>
</dbReference>
<geneLocation type="plasmid" evidence="11 12">
    <name>2</name>
</geneLocation>
<evidence type="ECO:0000259" key="8">
    <source>
        <dbReference type="PROSITE" id="PS50110"/>
    </source>
</evidence>
<dbReference type="FunCoup" id="W0RW81">
    <property type="interactions" value="186"/>
</dbReference>
<feature type="domain" description="PAS" evidence="9">
    <location>
        <begin position="366"/>
        <end position="427"/>
    </location>
</feature>
<dbReference type="OrthoDB" id="5287556at2"/>
<dbReference type="NCBIfam" id="TIGR00229">
    <property type="entry name" value="sensory_box"/>
    <property type="match status" value="4"/>
</dbReference>
<keyword evidence="11" id="KW-0614">Plasmid</keyword>
<dbReference type="InParanoid" id="W0RW81"/>
<evidence type="ECO:0000256" key="4">
    <source>
        <dbReference type="ARBA" id="ARBA00022679"/>
    </source>
</evidence>
<dbReference type="InterPro" id="IPR005467">
    <property type="entry name" value="His_kinase_dom"/>
</dbReference>
<evidence type="ECO:0000259" key="9">
    <source>
        <dbReference type="PROSITE" id="PS50112"/>
    </source>
</evidence>
<feature type="domain" description="PAC" evidence="10">
    <location>
        <begin position="313"/>
        <end position="365"/>
    </location>
</feature>
<feature type="domain" description="Response regulatory" evidence="8">
    <location>
        <begin position="892"/>
        <end position="1003"/>
    </location>
</feature>
<dbReference type="Pfam" id="PF08448">
    <property type="entry name" value="PAS_4"/>
    <property type="match status" value="4"/>
</dbReference>
<evidence type="ECO:0000256" key="5">
    <source>
        <dbReference type="ARBA" id="ARBA00022777"/>
    </source>
</evidence>
<dbReference type="HOGENOM" id="CLU_000445_114_51_0"/>
<dbReference type="InterPro" id="IPR003661">
    <property type="entry name" value="HisK_dim/P_dom"/>
</dbReference>
<dbReference type="Gene3D" id="3.30.450.20">
    <property type="entry name" value="PAS domain"/>
    <property type="match status" value="5"/>
</dbReference>
<dbReference type="Gene3D" id="3.40.50.2300">
    <property type="match status" value="1"/>
</dbReference>
<dbReference type="Pfam" id="PF02518">
    <property type="entry name" value="HATPase_c"/>
    <property type="match status" value="1"/>
</dbReference>
<dbReference type="SUPFAM" id="SSF52172">
    <property type="entry name" value="CheY-like"/>
    <property type="match status" value="1"/>
</dbReference>
<dbReference type="InterPro" id="IPR036097">
    <property type="entry name" value="HisK_dim/P_sf"/>
</dbReference>
<dbReference type="SMART" id="SM00387">
    <property type="entry name" value="HATPase_c"/>
    <property type="match status" value="1"/>
</dbReference>
<feature type="domain" description="PAC" evidence="10">
    <location>
        <begin position="186"/>
        <end position="238"/>
    </location>
</feature>
<dbReference type="EC" id="2.7.13.3" evidence="2"/>
<dbReference type="SUPFAM" id="SSF47384">
    <property type="entry name" value="Homodimeric domain of signal transducing histidine kinase"/>
    <property type="match status" value="1"/>
</dbReference>
<dbReference type="CDD" id="cd00156">
    <property type="entry name" value="REC"/>
    <property type="match status" value="1"/>
</dbReference>
<keyword evidence="5" id="KW-0418">Kinase</keyword>
<dbReference type="RefSeq" id="WP_025415123.1">
    <property type="nucleotide sequence ID" value="NZ_CP007130.1"/>
</dbReference>
<feature type="domain" description="PAC" evidence="10">
    <location>
        <begin position="439"/>
        <end position="491"/>
    </location>
</feature>
<dbReference type="PROSITE" id="PS50109">
    <property type="entry name" value="HIS_KIN"/>
    <property type="match status" value="1"/>
</dbReference>
<dbReference type="InterPro" id="IPR011006">
    <property type="entry name" value="CheY-like_superfamily"/>
</dbReference>
<evidence type="ECO:0000259" key="10">
    <source>
        <dbReference type="PROSITE" id="PS50113"/>
    </source>
</evidence>
<feature type="domain" description="PAS" evidence="9">
    <location>
        <begin position="239"/>
        <end position="309"/>
    </location>
</feature>
<comment type="catalytic activity">
    <reaction evidence="1">
        <text>ATP + protein L-histidine = ADP + protein N-phospho-L-histidine.</text>
        <dbReference type="EC" id="2.7.13.3"/>
    </reaction>
</comment>
<dbReference type="AlphaFoldDB" id="W0RW81"/>
<reference evidence="11 12" key="1">
    <citation type="journal article" date="2014" name="Genome Announc.">
        <title>Genome Sequence and Methylome of Soil Bacterium Gemmatirosa kalamazoonensis KBS708T, a Member of the Rarely Cultivated Gemmatimonadetes Phylum.</title>
        <authorList>
            <person name="Debruyn J.M."/>
            <person name="Radosevich M."/>
            <person name="Wommack K.E."/>
            <person name="Polson S.W."/>
            <person name="Hauser L.J."/>
            <person name="Fawaz M.N."/>
            <person name="Korlach J."/>
            <person name="Tsai Y.C."/>
        </authorList>
    </citation>
    <scope>NUCLEOTIDE SEQUENCE [LARGE SCALE GENOMIC DNA]</scope>
    <source>
        <strain evidence="11 12">KBS708</strain>
        <plasmid evidence="12">Plasmid 2</plasmid>
    </source>
</reference>
<sequence length="1009" mass="107696">MTASPVRVSPSAEPHAPAAPAFLVLDRSGRCTHATHDAAALLGLGDVALVGRSLADVLPAADVLHDAIAAAVATQRATTVSEPVPGRVVPSPEGALLLLDGEPWSDAAAGVEGTRYLHAVLDTVPECIKVVARDGTLLDMNGAGLAMLEAPSRDAVIGCPVEQIVVPRHRGALRRVLASVFGGTAARAELEIVTLGGHTRRVETRAAPLRDDAGNVVAALSVTHDVSDRHADAERLRESETRFRTLAAAAPAGIALLDATGNALYRNERFAEILGIDLEQITDATWRAAMHPADLAAAERDAHAFLAGEADETTSEYRLRRADGTVRWVHSTLRRQRDADGRPTGMIAIVADVTAEKHAEAERRANDARFRQLAAAAPVGIFLGDADGRVLYANPRYEEIWELRGEAALGNGWLTRMTPEEASRLRRDGIAAFAAGAQFSSEYQIVLPDGRTRWIRGHMVLLRNAAGEPESSLGTVEDITARREAEEAEARARSAADVERARLEAVLEALPAGVIFADADGRIVRATRQARALWGGDVTAEHVDGYGRYRARLRGSNRPLTDDERALTRALRGESTPPRELELERLDGGSATVLSAAEPVRDAEGRIVGGVVVLIDVSERVRLEAQLRQAQKMEAVGQLAGGVAHDFNNLLTVINGNLEFARNDIDPDHQAQEDLAQVAQAAERARALVRQLLAFSRKQVVQSEEIDVNDVVRGAEALLRRVLGEEIAFATTLAERPAVVRADRGQLEQVLLNLAVNARDAMLTTAHGRAGTGGTLTLVTDVVRLSPREAQGWTPGPGRYVRLTVSDTGHGMDATTRAHIFEPFFTTKAVGAGTGLGLATVYGIVTQAGGAVHVDSEPGAGATFTILLPYQGGRVAAAERGGGTSLPRGRGTVLVVEDEASVRLTTRRVLERHGFAVLEARHGADALLVWREHGADIVCCVTDLRMPEMGGRELVAQIRADRPALPVVYLSGYVDRGAVEPADGFVEKPFTGEALLQAVTSVLRAPRDA</sequence>
<keyword evidence="4" id="KW-0808">Transferase</keyword>
<dbReference type="Pfam" id="PF00072">
    <property type="entry name" value="Response_reg"/>
    <property type="match status" value="1"/>
</dbReference>
<dbReference type="CDD" id="cd00130">
    <property type="entry name" value="PAS"/>
    <property type="match status" value="3"/>
</dbReference>
<dbReference type="PANTHER" id="PTHR43304:SF1">
    <property type="entry name" value="PAC DOMAIN-CONTAINING PROTEIN"/>
    <property type="match status" value="1"/>
</dbReference>
<proteinExistence type="predicted"/>
<dbReference type="eggNOG" id="COG4191">
    <property type="taxonomic scope" value="Bacteria"/>
</dbReference>
<dbReference type="EMBL" id="CP007130">
    <property type="protein sequence ID" value="AHG93833.1"/>
    <property type="molecule type" value="Genomic_DNA"/>
</dbReference>
<evidence type="ECO:0000256" key="3">
    <source>
        <dbReference type="ARBA" id="ARBA00022553"/>
    </source>
</evidence>
<dbReference type="SMART" id="SM00388">
    <property type="entry name" value="HisKA"/>
    <property type="match status" value="1"/>
</dbReference>
<dbReference type="InterPro" id="IPR052162">
    <property type="entry name" value="Sensor_kinase/Photoreceptor"/>
</dbReference>
<dbReference type="Gene3D" id="1.10.287.130">
    <property type="match status" value="1"/>
</dbReference>
<dbReference type="InterPro" id="IPR036890">
    <property type="entry name" value="HATPase_C_sf"/>
</dbReference>
<dbReference type="Pfam" id="PF08447">
    <property type="entry name" value="PAS_3"/>
    <property type="match status" value="1"/>
</dbReference>
<dbReference type="CDD" id="cd00082">
    <property type="entry name" value="HisKA"/>
    <property type="match status" value="1"/>
</dbReference>
<dbReference type="InterPro" id="IPR001789">
    <property type="entry name" value="Sig_transdc_resp-reg_receiver"/>
</dbReference>
<dbReference type="InterPro" id="IPR013656">
    <property type="entry name" value="PAS_4"/>
</dbReference>
<evidence type="ECO:0000313" key="12">
    <source>
        <dbReference type="Proteomes" id="UP000019151"/>
    </source>
</evidence>
<evidence type="ECO:0000256" key="1">
    <source>
        <dbReference type="ARBA" id="ARBA00000085"/>
    </source>
</evidence>
<dbReference type="PANTHER" id="PTHR43304">
    <property type="entry name" value="PHYTOCHROME-LIKE PROTEIN CPH1"/>
    <property type="match status" value="1"/>
</dbReference>
<dbReference type="SUPFAM" id="SSF55785">
    <property type="entry name" value="PYP-like sensor domain (PAS domain)"/>
    <property type="match status" value="4"/>
</dbReference>
<name>W0RW81_9BACT</name>
<feature type="modified residue" description="4-aspartylphosphate" evidence="6">
    <location>
        <position position="943"/>
    </location>
</feature>
<dbReference type="GO" id="GO:0000155">
    <property type="term" value="F:phosphorelay sensor kinase activity"/>
    <property type="evidence" value="ECO:0007669"/>
    <property type="project" value="InterPro"/>
</dbReference>
<evidence type="ECO:0000259" key="7">
    <source>
        <dbReference type="PROSITE" id="PS50109"/>
    </source>
</evidence>
<dbReference type="InterPro" id="IPR003594">
    <property type="entry name" value="HATPase_dom"/>
</dbReference>
<feature type="domain" description="Histidine kinase" evidence="7">
    <location>
        <begin position="642"/>
        <end position="872"/>
    </location>
</feature>